<dbReference type="RefSeq" id="WP_125006561.1">
    <property type="nucleotide sequence ID" value="NZ_RQXT01000072.1"/>
</dbReference>
<gene>
    <name evidence="2" type="ORF">EH240_33495</name>
</gene>
<evidence type="ECO:0000313" key="3">
    <source>
        <dbReference type="Proteomes" id="UP000273786"/>
    </source>
</evidence>
<name>A0A3P3EVB2_9HYPH</name>
<sequence length="70" mass="8268">MRRRKLLKDQDRHRLFSVPTDEDSLIRHYSLSSADRVEIGLRRREHNRLGFAVQLCLMRHPGRVLTAGET</sequence>
<dbReference type="OrthoDB" id="7281829at2"/>
<evidence type="ECO:0000313" key="2">
    <source>
        <dbReference type="EMBL" id="RRH90117.1"/>
    </source>
</evidence>
<feature type="domain" description="DUF4158" evidence="1">
    <location>
        <begin position="6"/>
        <end position="68"/>
    </location>
</feature>
<organism evidence="2 3">
    <name type="scientific">Mesorhizobium tamadayense</name>
    <dbReference type="NCBI Taxonomy" id="425306"/>
    <lineage>
        <taxon>Bacteria</taxon>
        <taxon>Pseudomonadati</taxon>
        <taxon>Pseudomonadota</taxon>
        <taxon>Alphaproteobacteria</taxon>
        <taxon>Hyphomicrobiales</taxon>
        <taxon>Phyllobacteriaceae</taxon>
        <taxon>Mesorhizobium</taxon>
    </lineage>
</organism>
<dbReference type="AlphaFoldDB" id="A0A3P3EVB2"/>
<comment type="caution">
    <text evidence="2">The sequence shown here is derived from an EMBL/GenBank/DDBJ whole genome shotgun (WGS) entry which is preliminary data.</text>
</comment>
<keyword evidence="3" id="KW-1185">Reference proteome</keyword>
<reference evidence="2 3" key="1">
    <citation type="submission" date="2018-11" db="EMBL/GenBank/DDBJ databases">
        <title>the genome of Mesorhizobium tamadayense DSM 28320.</title>
        <authorList>
            <person name="Gao J."/>
        </authorList>
    </citation>
    <scope>NUCLEOTIDE SEQUENCE [LARGE SCALE GENOMIC DNA]</scope>
    <source>
        <strain evidence="2 3">DSM 28320</strain>
    </source>
</reference>
<feature type="non-terminal residue" evidence="2">
    <location>
        <position position="70"/>
    </location>
</feature>
<dbReference type="Proteomes" id="UP000273786">
    <property type="component" value="Unassembled WGS sequence"/>
</dbReference>
<accession>A0A3P3EVB2</accession>
<dbReference type="Pfam" id="PF13700">
    <property type="entry name" value="DUF4158"/>
    <property type="match status" value="1"/>
</dbReference>
<dbReference type="EMBL" id="RQXT01000072">
    <property type="protein sequence ID" value="RRH90117.1"/>
    <property type="molecule type" value="Genomic_DNA"/>
</dbReference>
<proteinExistence type="predicted"/>
<dbReference type="InterPro" id="IPR025296">
    <property type="entry name" value="DUF4158"/>
</dbReference>
<evidence type="ECO:0000259" key="1">
    <source>
        <dbReference type="Pfam" id="PF13700"/>
    </source>
</evidence>
<protein>
    <submittedName>
        <fullName evidence="2">DUF4158 domain-containing protein</fullName>
    </submittedName>
</protein>